<dbReference type="PROSITE" id="PS51194">
    <property type="entry name" value="HELICASE_CTER"/>
    <property type="match status" value="1"/>
</dbReference>
<dbReference type="InterPro" id="IPR011709">
    <property type="entry name" value="DEAD-box_helicase_OB_fold"/>
</dbReference>
<dbReference type="GO" id="GO:0016787">
    <property type="term" value="F:hydrolase activity"/>
    <property type="evidence" value="ECO:0007669"/>
    <property type="project" value="UniProtKB-KW"/>
</dbReference>
<dbReference type="Pfam" id="PF24475">
    <property type="entry name" value="RBD_DEAH11"/>
    <property type="match status" value="1"/>
</dbReference>
<dbReference type="STRING" id="3775.A0A1Q3B4E1"/>
<dbReference type="OrthoDB" id="10009520at2759"/>
<dbReference type="InterPro" id="IPR042035">
    <property type="entry name" value="DEAH_win-hel_dom"/>
</dbReference>
<dbReference type="Pfam" id="PF21010">
    <property type="entry name" value="HA2_C"/>
    <property type="match status" value="1"/>
</dbReference>
<evidence type="ECO:0000256" key="2">
    <source>
        <dbReference type="ARBA" id="ARBA00012552"/>
    </source>
</evidence>
<dbReference type="CDD" id="cd18791">
    <property type="entry name" value="SF2_C_RHA"/>
    <property type="match status" value="1"/>
</dbReference>
<dbReference type="InterPro" id="IPR027417">
    <property type="entry name" value="P-loop_NTPase"/>
</dbReference>
<dbReference type="SMART" id="SM00490">
    <property type="entry name" value="HELICc"/>
    <property type="match status" value="1"/>
</dbReference>
<dbReference type="AlphaFoldDB" id="A0A1Q3B4E1"/>
<keyword evidence="3" id="KW-0547">Nucleotide-binding</keyword>
<dbReference type="Gene3D" id="3.40.50.300">
    <property type="entry name" value="P-loop containing nucleotide triphosphate hydrolases"/>
    <property type="match status" value="2"/>
</dbReference>
<keyword evidence="4" id="KW-0378">Hydrolase</keyword>
<dbReference type="Proteomes" id="UP000187406">
    <property type="component" value="Unassembled WGS sequence"/>
</dbReference>
<evidence type="ECO:0000256" key="5">
    <source>
        <dbReference type="ARBA" id="ARBA00022806"/>
    </source>
</evidence>
<dbReference type="Pfam" id="PF07717">
    <property type="entry name" value="OB_NTP_bind"/>
    <property type="match status" value="1"/>
</dbReference>
<dbReference type="SMART" id="SM00847">
    <property type="entry name" value="HA2"/>
    <property type="match status" value="1"/>
</dbReference>
<evidence type="ECO:0000313" key="9">
    <source>
        <dbReference type="EMBL" id="GAV62754.1"/>
    </source>
</evidence>
<dbReference type="GO" id="GO:0003724">
    <property type="term" value="F:RNA helicase activity"/>
    <property type="evidence" value="ECO:0007669"/>
    <property type="project" value="UniProtKB-EC"/>
</dbReference>
<dbReference type="InParanoid" id="A0A1Q3B4E1"/>
<dbReference type="EMBL" id="BDDD01000274">
    <property type="protein sequence ID" value="GAV62754.1"/>
    <property type="molecule type" value="Genomic_DNA"/>
</dbReference>
<feature type="domain" description="Helicase C-terminal" evidence="8">
    <location>
        <begin position="86"/>
        <end position="252"/>
    </location>
</feature>
<name>A0A1Q3B4E1_CEPFO</name>
<dbReference type="FunFam" id="1.10.10.2130:FF:000001">
    <property type="entry name" value="Pre-mRNA-splicing factor ATP-dependent RNA helicase"/>
    <property type="match status" value="1"/>
</dbReference>
<evidence type="ECO:0000259" key="8">
    <source>
        <dbReference type="PROSITE" id="PS51194"/>
    </source>
</evidence>
<dbReference type="GO" id="GO:0003723">
    <property type="term" value="F:RNA binding"/>
    <property type="evidence" value="ECO:0007669"/>
    <property type="project" value="TreeGrafter"/>
</dbReference>
<dbReference type="InterPro" id="IPR056248">
    <property type="entry name" value="RBD_DEAH11/12"/>
</dbReference>
<keyword evidence="10" id="KW-1185">Reference proteome</keyword>
<dbReference type="InterPro" id="IPR001650">
    <property type="entry name" value="Helicase_C-like"/>
</dbReference>
<gene>
    <name evidence="9" type="ORF">CFOL_v3_06277</name>
</gene>
<sequence>MKIIQSSVIQHFHLLSSLIPSLLCRRDDLRLVIMSATANSNQLSDYFSGCGISHVVGRNFPVDIRYVPCAVEGTPGSGVVASYVSDVVRMATEVHKTNKEGTVLAFLTSQMEVEWACEKFEAPYAVALPLHGKLSFEDQFRVFQNYPGKRKVIFTTNLAETSLTIPGVKFVIDSGMAKESKFDTGTGMNVLRVCWISQSSAKQRAGRAGRTEPGICYRLYTEYDFESMPANQEPEIQRVHLGVAVLRILALGIKNVLGFDFVDAPSTKAIEMATRNLVQLGAITLSNDAYELTAEGCDLVKLGIEPRLGKLILSCFHHRLGREGIVLAAVMSNASSIFCRVGNDNDKQKADCLKVQFCHRSGDLFTLLSVYKEWESIPRDRRNKWCWENSINAKAMRRCHDTVKELENCLEKELAVIIPSYWLWNPHKYSEYEKCLEKVTLSSLSENVAMYSGCDKLGYEVALTGQHIQLHPSCSLLVFNQKPTWVVFGEILSISNQYLVCVTAFDFESLSILSPPPLFNASEMECRKLQMRVMTGFGSTFLKKFCGKSNSNLLSLVSQIRKACMDDRIRVEVDIDRNEILLFASPQDMHKVFSFVSDVLEYDRKCLSNECIEKCLYHGAGVSPSVALFGAGAEIKHLELEKRYLSVDVFHSNVNAINDKELLMFLENYASGSICAVHRSTGIGQEDNDKEKWGRITFLTPAAARKAAELKEVEFGGSMIKGESVFEVKLAKSTWIVLC</sequence>
<evidence type="ECO:0000256" key="7">
    <source>
        <dbReference type="ARBA" id="ARBA00047984"/>
    </source>
</evidence>
<comment type="catalytic activity">
    <reaction evidence="7">
        <text>ATP + H2O = ADP + phosphate + H(+)</text>
        <dbReference type="Rhea" id="RHEA:13065"/>
        <dbReference type="ChEBI" id="CHEBI:15377"/>
        <dbReference type="ChEBI" id="CHEBI:15378"/>
        <dbReference type="ChEBI" id="CHEBI:30616"/>
        <dbReference type="ChEBI" id="CHEBI:43474"/>
        <dbReference type="ChEBI" id="CHEBI:456216"/>
        <dbReference type="EC" id="3.6.4.13"/>
    </reaction>
</comment>
<evidence type="ECO:0000256" key="4">
    <source>
        <dbReference type="ARBA" id="ARBA00022801"/>
    </source>
</evidence>
<protein>
    <recommendedName>
        <fullName evidence="2">RNA helicase</fullName>
        <ecNumber evidence="2">3.6.4.13</ecNumber>
    </recommendedName>
</protein>
<dbReference type="GO" id="GO:0005524">
    <property type="term" value="F:ATP binding"/>
    <property type="evidence" value="ECO:0007669"/>
    <property type="project" value="UniProtKB-KW"/>
</dbReference>
<dbReference type="EC" id="3.6.4.13" evidence="2"/>
<reference evidence="10" key="1">
    <citation type="submission" date="2016-04" db="EMBL/GenBank/DDBJ databases">
        <title>Cephalotus genome sequencing.</title>
        <authorList>
            <person name="Fukushima K."/>
            <person name="Hasebe M."/>
            <person name="Fang X."/>
        </authorList>
    </citation>
    <scope>NUCLEOTIDE SEQUENCE [LARGE SCALE GENOMIC DNA]</scope>
    <source>
        <strain evidence="10">cv. St1</strain>
    </source>
</reference>
<evidence type="ECO:0000256" key="3">
    <source>
        <dbReference type="ARBA" id="ARBA00022741"/>
    </source>
</evidence>
<evidence type="ECO:0000313" key="10">
    <source>
        <dbReference type="Proteomes" id="UP000187406"/>
    </source>
</evidence>
<accession>A0A1Q3B4E1</accession>
<dbReference type="Pfam" id="PF00271">
    <property type="entry name" value="Helicase_C"/>
    <property type="match status" value="1"/>
</dbReference>
<dbReference type="Gene3D" id="1.10.10.2130">
    <property type="entry name" value="DEAH helicase family, winged-helix domain"/>
    <property type="match status" value="1"/>
</dbReference>
<evidence type="ECO:0000256" key="6">
    <source>
        <dbReference type="ARBA" id="ARBA00022840"/>
    </source>
</evidence>
<dbReference type="PANTHER" id="PTHR18934:SF81">
    <property type="entry name" value="ATP-DEPENDENT RNA HELICASE DEAH11, CHLOROPLASTIC-RELATED"/>
    <property type="match status" value="1"/>
</dbReference>
<evidence type="ECO:0000256" key="1">
    <source>
        <dbReference type="ARBA" id="ARBA00008792"/>
    </source>
</evidence>
<comment type="similarity">
    <text evidence="1">Belongs to the DEAD box helicase family. DEAH subfamily.</text>
</comment>
<dbReference type="PANTHER" id="PTHR18934">
    <property type="entry name" value="ATP-DEPENDENT RNA HELICASE"/>
    <property type="match status" value="1"/>
</dbReference>
<keyword evidence="6" id="KW-0067">ATP-binding</keyword>
<proteinExistence type="inferred from homology"/>
<organism evidence="9 10">
    <name type="scientific">Cephalotus follicularis</name>
    <name type="common">Albany pitcher plant</name>
    <dbReference type="NCBI Taxonomy" id="3775"/>
    <lineage>
        <taxon>Eukaryota</taxon>
        <taxon>Viridiplantae</taxon>
        <taxon>Streptophyta</taxon>
        <taxon>Embryophyta</taxon>
        <taxon>Tracheophyta</taxon>
        <taxon>Spermatophyta</taxon>
        <taxon>Magnoliopsida</taxon>
        <taxon>eudicotyledons</taxon>
        <taxon>Gunneridae</taxon>
        <taxon>Pentapetalae</taxon>
        <taxon>rosids</taxon>
        <taxon>fabids</taxon>
        <taxon>Oxalidales</taxon>
        <taxon>Cephalotaceae</taxon>
        <taxon>Cephalotus</taxon>
    </lineage>
</organism>
<dbReference type="SUPFAM" id="SSF52540">
    <property type="entry name" value="P-loop containing nucleoside triphosphate hydrolases"/>
    <property type="match status" value="1"/>
</dbReference>
<dbReference type="InterPro" id="IPR007502">
    <property type="entry name" value="Helicase-assoc_dom"/>
</dbReference>
<keyword evidence="5 9" id="KW-0347">Helicase</keyword>
<dbReference type="FunFam" id="3.40.50.300:FF:001279">
    <property type="entry name" value="ATP-dependent RNA helicase DEAH12 chloroplastic"/>
    <property type="match status" value="1"/>
</dbReference>
<comment type="caution">
    <text evidence="9">The sequence shown here is derived from an EMBL/GenBank/DDBJ whole genome shotgun (WGS) entry which is preliminary data.</text>
</comment>